<gene>
    <name evidence="1" type="ORF">BOW53_16265</name>
</gene>
<dbReference type="EMBL" id="MPRL01000114">
    <property type="protein sequence ID" value="OOZ38219.1"/>
    <property type="molecule type" value="Genomic_DNA"/>
</dbReference>
<dbReference type="InterPro" id="IPR046653">
    <property type="entry name" value="DUF6765"/>
</dbReference>
<organism evidence="1 2">
    <name type="scientific">Solemya pervernicosa gill symbiont</name>
    <dbReference type="NCBI Taxonomy" id="642797"/>
    <lineage>
        <taxon>Bacteria</taxon>
        <taxon>Pseudomonadati</taxon>
        <taxon>Pseudomonadota</taxon>
        <taxon>Gammaproteobacteria</taxon>
        <taxon>sulfur-oxidizing symbionts</taxon>
    </lineage>
</organism>
<sequence length="476" mass="54266">MLVTLPNKTSSFHVSKIRIQQTQEYISMTYDYHYHATMFAALTAGFEYDDAVEIASASLFVDYCDYSNFSYNFNIEGENVGRPILTSQYNNVSEWVDKSDPSIWALFHFLPGNFKVGDDIKNHVVRDVQGVKLKEFITRPNSPFVDYLRDSVPNQYHDFINSRPRVSNYVAGIYAHIISDTYAHQDFSGFNQGSINDCGPSVLTNKNGEIKELDVSFASTKDDLKAAPPGFNANMGHGRMGHMPDFGFAKYSYQPAWKKSNGKWVYHERDNKNEFIKAFTDLVSLFYRIRTGERDVPVCIDSNPGLSVKDELKILKSNVNTDHLLVPRSFIDLLIKDYEYGDNHNGATIKSAKTWADKLISMGYAENDPLGCTHKDGTYDKDWEKRFMNTYSDSFDITGFPNVVEPSMRKAELKIDSPFYDYQAAAAVTLRVLLDGYNEFDALKDGREKVVKNGWAVKTSRDFEKHVHKNLYGIDL</sequence>
<dbReference type="Proteomes" id="UP000191110">
    <property type="component" value="Unassembled WGS sequence"/>
</dbReference>
<dbReference type="Pfam" id="PF20551">
    <property type="entry name" value="DUF6765"/>
    <property type="match status" value="1"/>
</dbReference>
<evidence type="ECO:0000313" key="1">
    <source>
        <dbReference type="EMBL" id="OOZ38219.1"/>
    </source>
</evidence>
<dbReference type="OrthoDB" id="569000at2"/>
<keyword evidence="2" id="KW-1185">Reference proteome</keyword>
<accession>A0A1T2KZE8</accession>
<name>A0A1T2KZE8_9GAMM</name>
<proteinExistence type="predicted"/>
<evidence type="ECO:0000313" key="2">
    <source>
        <dbReference type="Proteomes" id="UP000191110"/>
    </source>
</evidence>
<protein>
    <submittedName>
        <fullName evidence="1">Uncharacterized protein</fullName>
    </submittedName>
</protein>
<reference evidence="1 2" key="1">
    <citation type="submission" date="2016-11" db="EMBL/GenBank/DDBJ databases">
        <title>Mixed transmission modes and dynamic genome evolution in an obligate animal-bacterial symbiosis.</title>
        <authorList>
            <person name="Russell S.L."/>
            <person name="Corbett-Detig R.B."/>
            <person name="Cavanaugh C.M."/>
        </authorList>
    </citation>
    <scope>NUCLEOTIDE SEQUENCE [LARGE SCALE GENOMIC DNA]</scope>
    <source>
        <strain evidence="1">Sveles-Q1</strain>
    </source>
</reference>
<comment type="caution">
    <text evidence="1">The sequence shown here is derived from an EMBL/GenBank/DDBJ whole genome shotgun (WGS) entry which is preliminary data.</text>
</comment>
<dbReference type="AlphaFoldDB" id="A0A1T2KZE8"/>